<dbReference type="SUPFAM" id="SSF56935">
    <property type="entry name" value="Porins"/>
    <property type="match status" value="1"/>
</dbReference>
<evidence type="ECO:0000259" key="3">
    <source>
        <dbReference type="Pfam" id="PF00593"/>
    </source>
</evidence>
<keyword evidence="1" id="KW-0812">Transmembrane</keyword>
<evidence type="ECO:0000313" key="5">
    <source>
        <dbReference type="EMBL" id="SFV27048.1"/>
    </source>
</evidence>
<reference evidence="6" key="1">
    <citation type="submission" date="2016-10" db="EMBL/GenBank/DDBJ databases">
        <authorList>
            <person name="Varghese N."/>
            <person name="Submissions S."/>
        </authorList>
    </citation>
    <scope>NUCLEOTIDE SEQUENCE [LARGE SCALE GENOMIC DNA]</scope>
    <source>
        <strain evidence="6">DSM 14807</strain>
    </source>
</reference>
<dbReference type="SUPFAM" id="SSF49464">
    <property type="entry name" value="Carboxypeptidase regulatory domain-like"/>
    <property type="match status" value="1"/>
</dbReference>
<dbReference type="InterPro" id="IPR008969">
    <property type="entry name" value="CarboxyPept-like_regulatory"/>
</dbReference>
<evidence type="ECO:0000313" key="6">
    <source>
        <dbReference type="Proteomes" id="UP000199537"/>
    </source>
</evidence>
<comment type="similarity">
    <text evidence="1 2">Belongs to the TonB-dependent receptor family.</text>
</comment>
<feature type="domain" description="TonB-dependent receptor-like beta-barrel" evidence="3">
    <location>
        <begin position="567"/>
        <end position="1024"/>
    </location>
</feature>
<keyword evidence="1" id="KW-0998">Cell outer membrane</keyword>
<dbReference type="STRING" id="1393122.SAMN05660895_0023"/>
<dbReference type="InterPro" id="IPR037066">
    <property type="entry name" value="Plug_dom_sf"/>
</dbReference>
<dbReference type="Pfam" id="PF00593">
    <property type="entry name" value="TonB_dep_Rec_b-barrel"/>
    <property type="match status" value="1"/>
</dbReference>
<keyword evidence="2" id="KW-0798">TonB box</keyword>
<evidence type="ECO:0000259" key="4">
    <source>
        <dbReference type="Pfam" id="PF07715"/>
    </source>
</evidence>
<dbReference type="InterPro" id="IPR023996">
    <property type="entry name" value="TonB-dep_OMP_SusC/RagA"/>
</dbReference>
<dbReference type="InterPro" id="IPR039426">
    <property type="entry name" value="TonB-dep_rcpt-like"/>
</dbReference>
<dbReference type="InterPro" id="IPR023997">
    <property type="entry name" value="TonB-dep_OMP_SusC/RagA_CS"/>
</dbReference>
<dbReference type="NCBIfam" id="TIGR04056">
    <property type="entry name" value="OMP_RagA_SusC"/>
    <property type="match status" value="1"/>
</dbReference>
<dbReference type="NCBIfam" id="TIGR04057">
    <property type="entry name" value="SusC_RagA_signa"/>
    <property type="match status" value="1"/>
</dbReference>
<dbReference type="EMBL" id="FPCJ01000001">
    <property type="protein sequence ID" value="SFV27048.1"/>
    <property type="molecule type" value="Genomic_DNA"/>
</dbReference>
<dbReference type="InterPro" id="IPR012910">
    <property type="entry name" value="Plug_dom"/>
</dbReference>
<evidence type="ECO:0000256" key="2">
    <source>
        <dbReference type="RuleBase" id="RU003357"/>
    </source>
</evidence>
<dbReference type="AlphaFoldDB" id="A0A1I7MXE6"/>
<proteinExistence type="inferred from homology"/>
<sequence>MKKIFLLKKIPSCFPDVNLLLIMKLTCTFLLLACLQVNAHHVYSQERITLDLHNIKLKKALSIIEKNSSYRFLYSDRKVPEDAQVNLQANDLPVTELLRQMLSPYHLSYKELPDHLIVIGDINTVFQDIHVKGKITDRATGQPLVGVTIKVKNGNQGVISDINGIYEIVVPDNATLVISFVGYQTQEVPVDGRSEINISLEPTNQNLNEVVVIGYGSRQKKDLTGAISSIDSKDIQKSTAMNPELAMQGRMAGVYVSTPSGNPFDRPTIRIRGVSTFGYADPLIVIDGIPVIEGGASSTYAGFQDIRSPIDIMTLIDPDDIASISVLKDASAAAIYGVRASNGVILITTKHGESGAPRVSFNAYKGFQDAAKTLKLLNTQQYVNLYTEAYKNNPFAPPLPSVFDPNSPDYLGNNGTYDWQDAILNHHADLQNYNLSISGGNSSTTYFFSAGYSRTEGTLKAANLERYTFSTTVNSKISKIFEAGITDRIGFERALNNTNGDLWNESTAPPWQPLYDPSNRYGYAPVADVKFKPNPDLQSPISGNRPVYLAPVPLYVIDDGFDSLGYNGGVKLLWGPATRSNPLGLEATNSADYTLFRQIGSAYFQVQPIEGLKFKGTVSVDYYFNLVARWNAFDSYIFSQTPGNPYSNNDGTSKGSYGQRQNRNINLIQEFTAEYTKQIGQHYFDVLFDGMNQWQKWSWTDNSTGQVQFSDPNKRSVANIFPWVSGSAGPLQQQQLLGYMGRISYKFAEKYYVDATLRRDGSSVFAPGHRWGWFPSFALAWRVTQEHFWKVPDWLNDLKLRGGWGQLGNKETTQGFAYLSQVSTTPDYALGSGNGDAIGQQVQGAALPNFPNFSLSWERVQTTNIGLDAVLFKGMFNVTFDYYDRLTKGIIQSVSLPPNTGIQAPTDLNIAKVSNKGIELTINYQQQVGNVTFNAGGNLTTNKNRVVSLYNHEPIFAAGGRVQEGYPIGYIYGYKVAGIFQNYQQIQQWRASHADLTIGQSLTDTSAGYHYQPGDMYFQDINSNPPPGKFEKPGPDSLINDNDRTYLGSTIPSFYYGFNIGMAFKGFDFSAFFQGVGGVKKYNEVRAAGEAMSDSKGANQWATVMNRWTPDHPSTTMPRAVINDPAGSGRFSDRWIENASFMRVKNIQLGYTFNRHLLQKLGFIESLRIYLSTVNLYTFTKWTGYDPENDRNPPARQFLIGVNARF</sequence>
<evidence type="ECO:0000256" key="1">
    <source>
        <dbReference type="PROSITE-ProRule" id="PRU01360"/>
    </source>
</evidence>
<dbReference type="Gene3D" id="2.60.40.1120">
    <property type="entry name" value="Carboxypeptidase-like, regulatory domain"/>
    <property type="match status" value="1"/>
</dbReference>
<dbReference type="Proteomes" id="UP000199537">
    <property type="component" value="Unassembled WGS sequence"/>
</dbReference>
<dbReference type="PROSITE" id="PS52016">
    <property type="entry name" value="TONB_DEPENDENT_REC_3"/>
    <property type="match status" value="1"/>
</dbReference>
<keyword evidence="1 2" id="KW-0472">Membrane</keyword>
<dbReference type="OrthoDB" id="9768177at2"/>
<dbReference type="Gene3D" id="2.170.130.10">
    <property type="entry name" value="TonB-dependent receptor, plug domain"/>
    <property type="match status" value="1"/>
</dbReference>
<name>A0A1I7MXE6_9BACT</name>
<keyword evidence="6" id="KW-1185">Reference proteome</keyword>
<dbReference type="GO" id="GO:0009279">
    <property type="term" value="C:cell outer membrane"/>
    <property type="evidence" value="ECO:0007669"/>
    <property type="project" value="UniProtKB-SubCell"/>
</dbReference>
<keyword evidence="1" id="KW-0813">Transport</keyword>
<gene>
    <name evidence="5" type="ORF">SAMN05660895_0023</name>
</gene>
<feature type="domain" description="TonB-dependent receptor plug" evidence="4">
    <location>
        <begin position="220"/>
        <end position="344"/>
    </location>
</feature>
<keyword evidence="1" id="KW-1134">Transmembrane beta strand</keyword>
<organism evidence="5 6">
    <name type="scientific">Thermoflavifilum thermophilum</name>
    <dbReference type="NCBI Taxonomy" id="1393122"/>
    <lineage>
        <taxon>Bacteria</taxon>
        <taxon>Pseudomonadati</taxon>
        <taxon>Bacteroidota</taxon>
        <taxon>Chitinophagia</taxon>
        <taxon>Chitinophagales</taxon>
        <taxon>Chitinophagaceae</taxon>
        <taxon>Thermoflavifilum</taxon>
    </lineage>
</organism>
<accession>A0A1I7MXE6</accession>
<dbReference type="InterPro" id="IPR000531">
    <property type="entry name" value="Beta-barrel_TonB"/>
</dbReference>
<protein>
    <submittedName>
        <fullName evidence="5">TonB-linked outer membrane protein, SusC/RagA family</fullName>
    </submittedName>
</protein>
<dbReference type="Pfam" id="PF07715">
    <property type="entry name" value="Plug"/>
    <property type="match status" value="1"/>
</dbReference>
<comment type="subcellular location">
    <subcellularLocation>
        <location evidence="1">Cell outer membrane</location>
        <topology evidence="1">Multi-pass membrane protein</topology>
    </subcellularLocation>
</comment>
<dbReference type="Pfam" id="PF13715">
    <property type="entry name" value="CarbopepD_reg_2"/>
    <property type="match status" value="1"/>
</dbReference>